<feature type="region of interest" description="Disordered" evidence="1">
    <location>
        <begin position="241"/>
        <end position="269"/>
    </location>
</feature>
<dbReference type="EMBL" id="QJJY01000036">
    <property type="protein sequence ID" value="PXX23075.1"/>
    <property type="molecule type" value="Genomic_DNA"/>
</dbReference>
<dbReference type="InterPro" id="IPR040677">
    <property type="entry name" value="LPD7"/>
</dbReference>
<dbReference type="RefSeq" id="WP_072445002.1">
    <property type="nucleotide sequence ID" value="NZ_CADFDT010000032.1"/>
</dbReference>
<reference evidence="3 4" key="1">
    <citation type="submission" date="2018-05" db="EMBL/GenBank/DDBJ databases">
        <title>Comparative genomics of bacterial root endophytes of switchgrass collected from native prairies over two seasons.</title>
        <authorList>
            <person name="Tang Y."/>
        </authorList>
    </citation>
    <scope>NUCLEOTIDE SEQUENCE [LARGE SCALE GENOMIC DNA]</scope>
    <source>
        <strain evidence="3 4">NFIX32</strain>
    </source>
</reference>
<gene>
    <name evidence="3" type="ORF">NA66_10363</name>
</gene>
<proteinExistence type="predicted"/>
<accession>A0A318HWU1</accession>
<sequence>MAQTTPTHEADPVINVIEQDVPGSSSGPAPSDDHRDRLESAAMDAVSARRRREFDAARARLREQAMRDDAVKSRQADTPSLAEVTADADPGRAPLDQPPERVRKRYLRAGNQYFMKDAPYQLAFEDLGPYLVTEHNRPDVVESMIDMVRAKSWPRIRVSGHTAFRSEVWLQGTLLGIEVSGYEPKAVDLARLASARQARLDNRIEVAAQGVATVAAGTQGRVDDRAAASFVPRAEAGAAVSGSSPSASVHVPAPQAPVPDANRNIGNDEADVPRRYVGKLRDHGDAPYQHNPARSESYYVVFRDEAGVDQVVWGVDLERALREANAQIGQQVTLENLGKRFVTVRTPILDDDGKVIGEEEKDVYRNTWQVEVMQRDRGAPVLPKSDGPPDGEARSADSHGLPGVGSESNHPRDEQYPESERALHLAVLTAAMRAQGFSERSVARVHQRAERMLVAFARAGIPVPVPKVFDPSAPSGRDRRKRSVPDRIPSREIDRTRAEPSPSSPSR</sequence>
<feature type="compositionally biased region" description="Basic and acidic residues" evidence="1">
    <location>
        <begin position="409"/>
        <end position="418"/>
    </location>
</feature>
<feature type="region of interest" description="Disordered" evidence="1">
    <location>
        <begin position="464"/>
        <end position="507"/>
    </location>
</feature>
<feature type="compositionally biased region" description="Basic and acidic residues" evidence="1">
    <location>
        <begin position="483"/>
        <end position="498"/>
    </location>
</feature>
<feature type="region of interest" description="Disordered" evidence="1">
    <location>
        <begin position="1"/>
        <end position="49"/>
    </location>
</feature>
<comment type="caution">
    <text evidence="3">The sequence shown here is derived from an EMBL/GenBank/DDBJ whole genome shotgun (WGS) entry which is preliminary data.</text>
</comment>
<feature type="region of interest" description="Disordered" evidence="1">
    <location>
        <begin position="375"/>
        <end position="418"/>
    </location>
</feature>
<evidence type="ECO:0000259" key="2">
    <source>
        <dbReference type="Pfam" id="PF18821"/>
    </source>
</evidence>
<protein>
    <recommendedName>
        <fullName evidence="2">Large polyvalent protein-associated domain-containing protein</fullName>
    </recommendedName>
</protein>
<dbReference type="Proteomes" id="UP000247755">
    <property type="component" value="Unassembled WGS sequence"/>
</dbReference>
<name>A0A318HWU1_BURPY</name>
<organism evidence="3 4">
    <name type="scientific">Burkholderia pyrrocinia</name>
    <name type="common">Pseudomonas pyrrocinia</name>
    <dbReference type="NCBI Taxonomy" id="60550"/>
    <lineage>
        <taxon>Bacteria</taxon>
        <taxon>Pseudomonadati</taxon>
        <taxon>Pseudomonadota</taxon>
        <taxon>Betaproteobacteria</taxon>
        <taxon>Burkholderiales</taxon>
        <taxon>Burkholderiaceae</taxon>
        <taxon>Burkholderia</taxon>
        <taxon>Burkholderia cepacia complex</taxon>
    </lineage>
</organism>
<evidence type="ECO:0000256" key="1">
    <source>
        <dbReference type="SAM" id="MobiDB-lite"/>
    </source>
</evidence>
<evidence type="ECO:0000313" key="3">
    <source>
        <dbReference type="EMBL" id="PXX23075.1"/>
    </source>
</evidence>
<dbReference type="AlphaFoldDB" id="A0A318HWU1"/>
<dbReference type="Pfam" id="PF18821">
    <property type="entry name" value="LPD7"/>
    <property type="match status" value="1"/>
</dbReference>
<feature type="compositionally biased region" description="Low complexity" evidence="1">
    <location>
        <begin position="241"/>
        <end position="261"/>
    </location>
</feature>
<feature type="domain" description="Large polyvalent protein-associated" evidence="2">
    <location>
        <begin position="101"/>
        <end position="192"/>
    </location>
</feature>
<feature type="region of interest" description="Disordered" evidence="1">
    <location>
        <begin position="63"/>
        <end position="101"/>
    </location>
</feature>
<evidence type="ECO:0000313" key="4">
    <source>
        <dbReference type="Proteomes" id="UP000247755"/>
    </source>
</evidence>
<feature type="compositionally biased region" description="Basic and acidic residues" evidence="1">
    <location>
        <begin position="63"/>
        <end position="75"/>
    </location>
</feature>